<reference evidence="1" key="1">
    <citation type="submission" date="2020-04" db="EMBL/GenBank/DDBJ databases">
        <authorList>
            <person name="Chiriac C."/>
            <person name="Salcher M."/>
            <person name="Ghai R."/>
            <person name="Kavagutti S V."/>
        </authorList>
    </citation>
    <scope>NUCLEOTIDE SEQUENCE</scope>
</reference>
<proteinExistence type="predicted"/>
<accession>A0A6J5N0A9</accession>
<dbReference type="EMBL" id="LR796556">
    <property type="protein sequence ID" value="CAB4151737.1"/>
    <property type="molecule type" value="Genomic_DNA"/>
</dbReference>
<sequence>MTTYQIDISQEDEKGNVQNFFYQKFIDQREWFKVREVIRIINEFEQDRPKITGLPWLSVGELNDLTDQAQKLAKATGNSLNHELAILINIWFKERV</sequence>
<organism evidence="1">
    <name type="scientific">uncultured Caudovirales phage</name>
    <dbReference type="NCBI Taxonomy" id="2100421"/>
    <lineage>
        <taxon>Viruses</taxon>
        <taxon>Duplodnaviria</taxon>
        <taxon>Heunggongvirae</taxon>
        <taxon>Uroviricota</taxon>
        <taxon>Caudoviricetes</taxon>
        <taxon>Peduoviridae</taxon>
        <taxon>Maltschvirus</taxon>
        <taxon>Maltschvirus maltsch</taxon>
    </lineage>
</organism>
<gene>
    <name evidence="1" type="ORF">UFOVP599_32</name>
</gene>
<evidence type="ECO:0000313" key="1">
    <source>
        <dbReference type="EMBL" id="CAB4151737.1"/>
    </source>
</evidence>
<name>A0A6J5N0A9_9CAUD</name>
<protein>
    <submittedName>
        <fullName evidence="1">Uncharacterized protein</fullName>
    </submittedName>
</protein>